<sequence>MSQDDPGSPTRHARHAPSMESGQLPPLGPSASGSLGIGVTAGLGLRIHRTRSMWGSHGSLHDSNHASADLSSCGSGQGPDLGLAMEAEVGTPTKRQPVSAAAVAAGRHPLLPRDVEGDRTAAEPALTGDFVMAGTTPAVGPHCPHSGGGMAVALSPFPYLENQRAMQRQHMR</sequence>
<comment type="caution">
    <text evidence="2">The sequence shown here is derived from an EMBL/GenBank/DDBJ whole genome shotgun (WGS) entry which is preliminary data.</text>
</comment>
<proteinExistence type="predicted"/>
<evidence type="ECO:0000313" key="2">
    <source>
        <dbReference type="EMBL" id="KXZ44694.1"/>
    </source>
</evidence>
<name>A0A150G4E1_GONPE</name>
<evidence type="ECO:0000313" key="3">
    <source>
        <dbReference type="Proteomes" id="UP000075714"/>
    </source>
</evidence>
<dbReference type="EMBL" id="LSYV01000064">
    <property type="protein sequence ID" value="KXZ44694.1"/>
    <property type="molecule type" value="Genomic_DNA"/>
</dbReference>
<protein>
    <submittedName>
        <fullName evidence="2">Uncharacterized protein</fullName>
    </submittedName>
</protein>
<gene>
    <name evidence="2" type="ORF">GPECTOR_63g22</name>
</gene>
<organism evidence="2 3">
    <name type="scientific">Gonium pectorale</name>
    <name type="common">Green alga</name>
    <dbReference type="NCBI Taxonomy" id="33097"/>
    <lineage>
        <taxon>Eukaryota</taxon>
        <taxon>Viridiplantae</taxon>
        <taxon>Chlorophyta</taxon>
        <taxon>core chlorophytes</taxon>
        <taxon>Chlorophyceae</taxon>
        <taxon>CS clade</taxon>
        <taxon>Chlamydomonadales</taxon>
        <taxon>Volvocaceae</taxon>
        <taxon>Gonium</taxon>
    </lineage>
</organism>
<dbReference type="Proteomes" id="UP000075714">
    <property type="component" value="Unassembled WGS sequence"/>
</dbReference>
<accession>A0A150G4E1</accession>
<feature type="compositionally biased region" description="Polar residues" evidence="1">
    <location>
        <begin position="65"/>
        <end position="74"/>
    </location>
</feature>
<evidence type="ECO:0000256" key="1">
    <source>
        <dbReference type="SAM" id="MobiDB-lite"/>
    </source>
</evidence>
<keyword evidence="3" id="KW-1185">Reference proteome</keyword>
<dbReference type="AlphaFoldDB" id="A0A150G4E1"/>
<feature type="region of interest" description="Disordered" evidence="1">
    <location>
        <begin position="56"/>
        <end position="79"/>
    </location>
</feature>
<feature type="region of interest" description="Disordered" evidence="1">
    <location>
        <begin position="1"/>
        <end position="35"/>
    </location>
</feature>
<reference evidence="3" key="1">
    <citation type="journal article" date="2016" name="Nat. Commun.">
        <title>The Gonium pectorale genome demonstrates co-option of cell cycle regulation during the evolution of multicellularity.</title>
        <authorList>
            <person name="Hanschen E.R."/>
            <person name="Marriage T.N."/>
            <person name="Ferris P.J."/>
            <person name="Hamaji T."/>
            <person name="Toyoda A."/>
            <person name="Fujiyama A."/>
            <person name="Neme R."/>
            <person name="Noguchi H."/>
            <person name="Minakuchi Y."/>
            <person name="Suzuki M."/>
            <person name="Kawai-Toyooka H."/>
            <person name="Smith D.R."/>
            <person name="Sparks H."/>
            <person name="Anderson J."/>
            <person name="Bakaric R."/>
            <person name="Luria V."/>
            <person name="Karger A."/>
            <person name="Kirschner M.W."/>
            <person name="Durand P.M."/>
            <person name="Michod R.E."/>
            <person name="Nozaki H."/>
            <person name="Olson B.J."/>
        </authorList>
    </citation>
    <scope>NUCLEOTIDE SEQUENCE [LARGE SCALE GENOMIC DNA]</scope>
    <source>
        <strain evidence="3">NIES-2863</strain>
    </source>
</reference>